<sequence length="104" mass="12198">MEIEENWVLDCLENRDSDIEGEVWDCLESFAPKLRITGCWIAWKTGIRILRERRGIVWKALPRKLRITGCWIGWETGCWIGWKTRSWKLRKTGVGLVRKPGLGN</sequence>
<proteinExistence type="predicted"/>
<comment type="caution">
    <text evidence="1">The sequence shown here is derived from an EMBL/GenBank/DDBJ whole genome shotgun (WGS) entry which is preliminary data.</text>
</comment>
<dbReference type="Proteomes" id="UP000467841">
    <property type="component" value="Unassembled WGS sequence"/>
</dbReference>
<gene>
    <name evidence="1" type="ORF">MERR_LOCUS19384</name>
</gene>
<keyword evidence="2" id="KW-1185">Reference proteome</keyword>
<reference evidence="1" key="1">
    <citation type="submission" date="2020-01" db="EMBL/GenBank/DDBJ databases">
        <authorList>
            <person name="Mishra B."/>
        </authorList>
    </citation>
    <scope>NUCLEOTIDE SEQUENCE [LARGE SCALE GENOMIC DNA]</scope>
</reference>
<organism evidence="1 2">
    <name type="scientific">Microthlaspi erraticum</name>
    <dbReference type="NCBI Taxonomy" id="1685480"/>
    <lineage>
        <taxon>Eukaryota</taxon>
        <taxon>Viridiplantae</taxon>
        <taxon>Streptophyta</taxon>
        <taxon>Embryophyta</taxon>
        <taxon>Tracheophyta</taxon>
        <taxon>Spermatophyta</taxon>
        <taxon>Magnoliopsida</taxon>
        <taxon>eudicotyledons</taxon>
        <taxon>Gunneridae</taxon>
        <taxon>Pentapetalae</taxon>
        <taxon>rosids</taxon>
        <taxon>malvids</taxon>
        <taxon>Brassicales</taxon>
        <taxon>Brassicaceae</taxon>
        <taxon>Coluteocarpeae</taxon>
        <taxon>Microthlaspi</taxon>
    </lineage>
</organism>
<accession>A0A6D2J4T8</accession>
<evidence type="ECO:0000313" key="1">
    <source>
        <dbReference type="EMBL" id="CAA7032149.1"/>
    </source>
</evidence>
<evidence type="ECO:0000313" key="2">
    <source>
        <dbReference type="Proteomes" id="UP000467841"/>
    </source>
</evidence>
<protein>
    <submittedName>
        <fullName evidence="1">Uncharacterized protein</fullName>
    </submittedName>
</protein>
<name>A0A6D2J4T8_9BRAS</name>
<dbReference type="AlphaFoldDB" id="A0A6D2J4T8"/>
<dbReference type="EMBL" id="CACVBM020001118">
    <property type="protein sequence ID" value="CAA7032149.1"/>
    <property type="molecule type" value="Genomic_DNA"/>
</dbReference>